<evidence type="ECO:0000259" key="1">
    <source>
        <dbReference type="Pfam" id="PF19956"/>
    </source>
</evidence>
<dbReference type="InterPro" id="IPR045431">
    <property type="entry name" value="EAD2"/>
</dbReference>
<dbReference type="Pfam" id="PF19956">
    <property type="entry name" value="EAD2"/>
    <property type="match status" value="1"/>
</dbReference>
<keyword evidence="3" id="KW-1185">Reference proteome</keyword>
<comment type="caution">
    <text evidence="2">The sequence shown here is derived from an EMBL/GenBank/DDBJ whole genome shotgun (WGS) entry which is preliminary data.</text>
</comment>
<dbReference type="SUPFAM" id="SSF55073">
    <property type="entry name" value="Nucleotide cyclase"/>
    <property type="match status" value="1"/>
</dbReference>
<dbReference type="Gene3D" id="3.30.70.1230">
    <property type="entry name" value="Nucleotide cyclase"/>
    <property type="match status" value="1"/>
</dbReference>
<feature type="domain" description="Effector-associated" evidence="1">
    <location>
        <begin position="254"/>
        <end position="327"/>
    </location>
</feature>
<protein>
    <recommendedName>
        <fullName evidence="1">Effector-associated domain-containing protein</fullName>
    </recommendedName>
</protein>
<dbReference type="RefSeq" id="WP_344586169.1">
    <property type="nucleotide sequence ID" value="NZ_BAAARW010000001.1"/>
</dbReference>
<gene>
    <name evidence="2" type="ORF">GCM10010191_00410</name>
</gene>
<accession>A0ABN3I8T8</accession>
<dbReference type="Proteomes" id="UP001501231">
    <property type="component" value="Unassembled WGS sequence"/>
</dbReference>
<name>A0ABN3I8T8_9ACTN</name>
<evidence type="ECO:0000313" key="2">
    <source>
        <dbReference type="EMBL" id="GAA2397668.1"/>
    </source>
</evidence>
<sequence length="335" mass="36096">MAGSPNGGWRPSGLSSQFVCDVASFGDQRRGDDARVHVRKGLYAALRTAFEAEGITSGGRYQEDRGDGVLVVVPPQVDTASLLTSVALRLRAEVRRHNALSSEAARMRLRVAVNTGEVHWDGEGLVGTALNDTFRILDAGPFKEVLRATDADLALIVSQRVYDDVVRQGRGLLDRRDYLPLEIRVKELEGTAWVTLPGLGRPPSGAVAGGGEIVPVSADLAEPGPQGMPAPGGWSHEGRDVPSEVLFELVECALAMPQMKNERERERVVGALPAEIGDVVPRSFNARADTYEIIRTCLDYPGGLQALLGVLQGFVGESLAFGEFKRAIVRLLYEG</sequence>
<proteinExistence type="predicted"/>
<dbReference type="InterPro" id="IPR029787">
    <property type="entry name" value="Nucleotide_cyclase"/>
</dbReference>
<organism evidence="2 3">
    <name type="scientific">Actinomadura vinacea</name>
    <dbReference type="NCBI Taxonomy" id="115336"/>
    <lineage>
        <taxon>Bacteria</taxon>
        <taxon>Bacillati</taxon>
        <taxon>Actinomycetota</taxon>
        <taxon>Actinomycetes</taxon>
        <taxon>Streptosporangiales</taxon>
        <taxon>Thermomonosporaceae</taxon>
        <taxon>Actinomadura</taxon>
    </lineage>
</organism>
<evidence type="ECO:0000313" key="3">
    <source>
        <dbReference type="Proteomes" id="UP001501231"/>
    </source>
</evidence>
<reference evidence="2 3" key="1">
    <citation type="journal article" date="2019" name="Int. J. Syst. Evol. Microbiol.">
        <title>The Global Catalogue of Microorganisms (GCM) 10K type strain sequencing project: providing services to taxonomists for standard genome sequencing and annotation.</title>
        <authorList>
            <consortium name="The Broad Institute Genomics Platform"/>
            <consortium name="The Broad Institute Genome Sequencing Center for Infectious Disease"/>
            <person name="Wu L."/>
            <person name="Ma J."/>
        </authorList>
    </citation>
    <scope>NUCLEOTIDE SEQUENCE [LARGE SCALE GENOMIC DNA]</scope>
    <source>
        <strain evidence="2 3">JCM 3325</strain>
    </source>
</reference>
<dbReference type="EMBL" id="BAAARW010000001">
    <property type="protein sequence ID" value="GAA2397668.1"/>
    <property type="molecule type" value="Genomic_DNA"/>
</dbReference>